<gene>
    <name evidence="1" type="ORF">SAMN02910418_01730</name>
</gene>
<evidence type="ECO:0000313" key="1">
    <source>
        <dbReference type="EMBL" id="SEA49906.1"/>
    </source>
</evidence>
<dbReference type="InterPro" id="IPR006311">
    <property type="entry name" value="TAT_signal"/>
</dbReference>
<name>A0A1H4BP64_9ACTO</name>
<protein>
    <submittedName>
        <fullName evidence="1">Uncharacterized protein</fullName>
    </submittedName>
</protein>
<dbReference type="Proteomes" id="UP000199288">
    <property type="component" value="Unassembled WGS sequence"/>
</dbReference>
<dbReference type="PROSITE" id="PS51318">
    <property type="entry name" value="TAT"/>
    <property type="match status" value="1"/>
</dbReference>
<evidence type="ECO:0000313" key="2">
    <source>
        <dbReference type="Proteomes" id="UP000199288"/>
    </source>
</evidence>
<proteinExistence type="predicted"/>
<dbReference type="AlphaFoldDB" id="A0A1H4BP64"/>
<organism evidence="1 2">
    <name type="scientific">Bowdeniella nasicola</name>
    <dbReference type="NCBI Taxonomy" id="208480"/>
    <lineage>
        <taxon>Bacteria</taxon>
        <taxon>Bacillati</taxon>
        <taxon>Actinomycetota</taxon>
        <taxon>Actinomycetes</taxon>
        <taxon>Actinomycetales</taxon>
        <taxon>Actinomycetaceae</taxon>
        <taxon>Bowdeniella</taxon>
    </lineage>
</organism>
<sequence>MLLTERPDKRMCLPDMNTTPRTHSPLDRRTVVSGAAWAVPAIALGTSAPAFATSECLSIPTINTWRMTNKDVNEKPFRFRGNSTLEAIIDWAWWYRNDRPAFGYGWATTTLRVEPGHRYTIRLGLETCKGYNWPGPGSPESCDTNNTTLDVSWIPSGGQPVSLFKGSTQPTSGYEHFEPPHNCSGPVRNRNPLWSGVKNRDVTFDVPCGAQNTGTLQLQFTAYPHDLVTSAGNQSNYSKTKFSNQNNDDWRVTPTVVSCERIASC</sequence>
<reference evidence="2" key="1">
    <citation type="submission" date="2016-10" db="EMBL/GenBank/DDBJ databases">
        <authorList>
            <person name="Varghese N."/>
            <person name="Submissions S."/>
        </authorList>
    </citation>
    <scope>NUCLEOTIDE SEQUENCE [LARGE SCALE GENOMIC DNA]</scope>
    <source>
        <strain evidence="2">KPR-1</strain>
    </source>
</reference>
<dbReference type="EMBL" id="FNQV01000010">
    <property type="protein sequence ID" value="SEA49906.1"/>
    <property type="molecule type" value="Genomic_DNA"/>
</dbReference>
<accession>A0A1H4BP64</accession>
<keyword evidence="2" id="KW-1185">Reference proteome</keyword>